<evidence type="ECO:0000313" key="1">
    <source>
        <dbReference type="EMBL" id="KNC82203.1"/>
    </source>
</evidence>
<organism evidence="1 2">
    <name type="scientific">Sphaeroforma arctica JP610</name>
    <dbReference type="NCBI Taxonomy" id="667725"/>
    <lineage>
        <taxon>Eukaryota</taxon>
        <taxon>Ichthyosporea</taxon>
        <taxon>Ichthyophonida</taxon>
        <taxon>Sphaeroforma</taxon>
    </lineage>
</organism>
<evidence type="ECO:0000313" key="2">
    <source>
        <dbReference type="Proteomes" id="UP000054560"/>
    </source>
</evidence>
<sequence>MDSPKMVKWPTRFDNLDAALAFAREYWPQCSVYSNLESANTHLIAIRKLIQVLPISRQEVCASTATALAHLIFAKSDLYHVSKRNQELQAEVDRFKRHNVELGDDHKLLIAKYDTLKSEHP</sequence>
<reference evidence="1 2" key="1">
    <citation type="submission" date="2011-02" db="EMBL/GenBank/DDBJ databases">
        <title>The Genome Sequence of Sphaeroforma arctica JP610.</title>
        <authorList>
            <consortium name="The Broad Institute Genome Sequencing Platform"/>
            <person name="Russ C."/>
            <person name="Cuomo C."/>
            <person name="Young S.K."/>
            <person name="Zeng Q."/>
            <person name="Gargeya S."/>
            <person name="Alvarado L."/>
            <person name="Berlin A."/>
            <person name="Chapman S.B."/>
            <person name="Chen Z."/>
            <person name="Freedman E."/>
            <person name="Gellesch M."/>
            <person name="Goldberg J."/>
            <person name="Griggs A."/>
            <person name="Gujja S."/>
            <person name="Heilman E."/>
            <person name="Heiman D."/>
            <person name="Howarth C."/>
            <person name="Mehta T."/>
            <person name="Neiman D."/>
            <person name="Pearson M."/>
            <person name="Roberts A."/>
            <person name="Saif S."/>
            <person name="Shea T."/>
            <person name="Shenoy N."/>
            <person name="Sisk P."/>
            <person name="Stolte C."/>
            <person name="Sykes S."/>
            <person name="White J."/>
            <person name="Yandava C."/>
            <person name="Burger G."/>
            <person name="Gray M.W."/>
            <person name="Holland P.W.H."/>
            <person name="King N."/>
            <person name="Lang F.B.F."/>
            <person name="Roger A.J."/>
            <person name="Ruiz-Trillo I."/>
            <person name="Haas B."/>
            <person name="Nusbaum C."/>
            <person name="Birren B."/>
        </authorList>
    </citation>
    <scope>NUCLEOTIDE SEQUENCE [LARGE SCALE GENOMIC DNA]</scope>
    <source>
        <strain evidence="1 2">JP610</strain>
    </source>
</reference>
<dbReference type="Proteomes" id="UP000054560">
    <property type="component" value="Unassembled WGS sequence"/>
</dbReference>
<gene>
    <name evidence="1" type="ORF">SARC_05501</name>
</gene>
<accession>A0A0L0G1Y1</accession>
<dbReference type="RefSeq" id="XP_014156105.1">
    <property type="nucleotide sequence ID" value="XM_014300630.1"/>
</dbReference>
<name>A0A0L0G1Y1_9EUKA</name>
<dbReference type="EMBL" id="KQ241949">
    <property type="protein sequence ID" value="KNC82203.1"/>
    <property type="molecule type" value="Genomic_DNA"/>
</dbReference>
<dbReference type="OrthoDB" id="10254663at2759"/>
<dbReference type="AlphaFoldDB" id="A0A0L0G1Y1"/>
<protein>
    <submittedName>
        <fullName evidence="1">Uncharacterized protein</fullName>
    </submittedName>
</protein>
<dbReference type="GeneID" id="25906005"/>
<proteinExistence type="predicted"/>
<keyword evidence="2" id="KW-1185">Reference proteome</keyword>